<feature type="domain" description="VTT" evidence="8">
    <location>
        <begin position="45"/>
        <end position="171"/>
    </location>
</feature>
<keyword evidence="5 7" id="KW-1133">Transmembrane helix</keyword>
<proteinExistence type="inferred from homology"/>
<evidence type="ECO:0000256" key="5">
    <source>
        <dbReference type="ARBA" id="ARBA00022989"/>
    </source>
</evidence>
<sequence>MTTTLALGPEWLKPDVIISWLGPWALVGLALIVFAECGLLLGFFLPGDSLLFTAGLFVAQGAIGFPLWAVCALLVVAAFVGNVAGYYIGRAAGPAVFDKPESRLFKPKHVARTQEFFDKYGTRAIVLGRFVPIVRTFITVMAGVGRMDARRYFTYSLIGGVLWAAGVTVLGFWLGQFQFVRDNIELMLLLIVFLSVVPIVIEIIRARRTPGAHAAH</sequence>
<evidence type="ECO:0000256" key="6">
    <source>
        <dbReference type="ARBA" id="ARBA00023136"/>
    </source>
</evidence>
<feature type="transmembrane region" description="Helical" evidence="7">
    <location>
        <begin position="152"/>
        <end position="174"/>
    </location>
</feature>
<dbReference type="Pfam" id="PF09335">
    <property type="entry name" value="VTT_dom"/>
    <property type="match status" value="1"/>
</dbReference>
<dbReference type="RefSeq" id="WP_185720896.1">
    <property type="nucleotide sequence ID" value="NZ_BAAAWI010000001.1"/>
</dbReference>
<keyword evidence="6 7" id="KW-0472">Membrane</keyword>
<dbReference type="GO" id="GO:0005886">
    <property type="term" value="C:plasma membrane"/>
    <property type="evidence" value="ECO:0007669"/>
    <property type="project" value="UniProtKB-SubCell"/>
</dbReference>
<feature type="transmembrane region" description="Helical" evidence="7">
    <location>
        <begin position="57"/>
        <end position="80"/>
    </location>
</feature>
<dbReference type="PANTHER" id="PTHR30353:SF0">
    <property type="entry name" value="TRANSMEMBRANE PROTEIN"/>
    <property type="match status" value="1"/>
</dbReference>
<keyword evidence="10" id="KW-1185">Reference proteome</keyword>
<dbReference type="InterPro" id="IPR032816">
    <property type="entry name" value="VTT_dom"/>
</dbReference>
<organism evidence="9 10">
    <name type="scientific">Pseudonocardia petroleophila</name>
    <dbReference type="NCBI Taxonomy" id="37331"/>
    <lineage>
        <taxon>Bacteria</taxon>
        <taxon>Bacillati</taxon>
        <taxon>Actinomycetota</taxon>
        <taxon>Actinomycetes</taxon>
        <taxon>Pseudonocardiales</taxon>
        <taxon>Pseudonocardiaceae</taxon>
        <taxon>Pseudonocardia</taxon>
    </lineage>
</organism>
<evidence type="ECO:0000256" key="3">
    <source>
        <dbReference type="ARBA" id="ARBA00022475"/>
    </source>
</evidence>
<feature type="transmembrane region" description="Helical" evidence="7">
    <location>
        <begin position="20"/>
        <end position="45"/>
    </location>
</feature>
<feature type="transmembrane region" description="Helical" evidence="7">
    <location>
        <begin position="186"/>
        <end position="204"/>
    </location>
</feature>
<evidence type="ECO:0000313" key="9">
    <source>
        <dbReference type="EMBL" id="QNG54072.1"/>
    </source>
</evidence>
<evidence type="ECO:0000256" key="7">
    <source>
        <dbReference type="RuleBase" id="RU367016"/>
    </source>
</evidence>
<dbReference type="KEGG" id="ppel:H6H00_09300"/>
<accession>A0A7G7MMR1</accession>
<reference evidence="9 10" key="1">
    <citation type="submission" date="2020-08" db="EMBL/GenBank/DDBJ databases">
        <authorList>
            <person name="Mo P."/>
        </authorList>
    </citation>
    <scope>NUCLEOTIDE SEQUENCE [LARGE SCALE GENOMIC DNA]</scope>
    <source>
        <strain evidence="9 10">CGMCC 4.1532</strain>
    </source>
</reference>
<evidence type="ECO:0000313" key="10">
    <source>
        <dbReference type="Proteomes" id="UP000515728"/>
    </source>
</evidence>
<dbReference type="PANTHER" id="PTHR30353">
    <property type="entry name" value="INNER MEMBRANE PROTEIN DEDA-RELATED"/>
    <property type="match status" value="1"/>
</dbReference>
<dbReference type="AlphaFoldDB" id="A0A7G7MMR1"/>
<comment type="subcellular location">
    <subcellularLocation>
        <location evidence="1 7">Cell membrane</location>
        <topology evidence="1 7">Multi-pass membrane protein</topology>
    </subcellularLocation>
</comment>
<name>A0A7G7MMR1_9PSEU</name>
<dbReference type="Proteomes" id="UP000515728">
    <property type="component" value="Chromosome"/>
</dbReference>
<keyword evidence="4 7" id="KW-0812">Transmembrane</keyword>
<evidence type="ECO:0000259" key="8">
    <source>
        <dbReference type="Pfam" id="PF09335"/>
    </source>
</evidence>
<gene>
    <name evidence="9" type="ORF">H6H00_09300</name>
</gene>
<evidence type="ECO:0000256" key="4">
    <source>
        <dbReference type="ARBA" id="ARBA00022692"/>
    </source>
</evidence>
<dbReference type="InterPro" id="IPR032818">
    <property type="entry name" value="DedA-like"/>
</dbReference>
<evidence type="ECO:0000256" key="2">
    <source>
        <dbReference type="ARBA" id="ARBA00010792"/>
    </source>
</evidence>
<dbReference type="EMBL" id="CP060131">
    <property type="protein sequence ID" value="QNG54072.1"/>
    <property type="molecule type" value="Genomic_DNA"/>
</dbReference>
<comment type="similarity">
    <text evidence="2 7">Belongs to the DedA family.</text>
</comment>
<keyword evidence="3 7" id="KW-1003">Cell membrane</keyword>
<protein>
    <submittedName>
        <fullName evidence="9">VTT domain-containing protein</fullName>
    </submittedName>
</protein>
<evidence type="ECO:0000256" key="1">
    <source>
        <dbReference type="ARBA" id="ARBA00004651"/>
    </source>
</evidence>